<gene>
    <name evidence="2" type="ORF">ACFFNX_01155</name>
</gene>
<dbReference type="InterPro" id="IPR036551">
    <property type="entry name" value="Flavin_trans-like"/>
</dbReference>
<reference evidence="2 3" key="1">
    <citation type="submission" date="2024-09" db="EMBL/GenBank/DDBJ databases">
        <authorList>
            <person name="Sun Q."/>
            <person name="Mori K."/>
        </authorList>
    </citation>
    <scope>NUCLEOTIDE SEQUENCE [LARGE SCALE GENOMIC DNA]</scope>
    <source>
        <strain evidence="2 3">TBRC 0563</strain>
    </source>
</reference>
<dbReference type="Proteomes" id="UP001589627">
    <property type="component" value="Unassembled WGS sequence"/>
</dbReference>
<organism evidence="2 3">
    <name type="scientific">Actinoallomurus acaciae</name>
    <dbReference type="NCBI Taxonomy" id="502577"/>
    <lineage>
        <taxon>Bacteria</taxon>
        <taxon>Bacillati</taxon>
        <taxon>Actinomycetota</taxon>
        <taxon>Actinomycetes</taxon>
        <taxon>Streptosporangiales</taxon>
        <taxon>Thermomonosporaceae</taxon>
        <taxon>Actinoallomurus</taxon>
    </lineage>
</organism>
<evidence type="ECO:0000313" key="2">
    <source>
        <dbReference type="EMBL" id="MFB9830799.1"/>
    </source>
</evidence>
<name>A0ABV5Y720_9ACTN</name>
<evidence type="ECO:0000259" key="1">
    <source>
        <dbReference type="Pfam" id="PF02441"/>
    </source>
</evidence>
<dbReference type="SUPFAM" id="SSF52507">
    <property type="entry name" value="Homo-oligomeric flavin-containing Cys decarboxylases, HFCD"/>
    <property type="match status" value="1"/>
</dbReference>
<dbReference type="EMBL" id="JBHLZP010000003">
    <property type="protein sequence ID" value="MFB9830799.1"/>
    <property type="molecule type" value="Genomic_DNA"/>
</dbReference>
<protein>
    <submittedName>
        <fullName evidence="2">Flavoprotein</fullName>
    </submittedName>
</protein>
<keyword evidence="3" id="KW-1185">Reference proteome</keyword>
<evidence type="ECO:0000313" key="3">
    <source>
        <dbReference type="Proteomes" id="UP001589627"/>
    </source>
</evidence>
<accession>A0ABV5Y720</accession>
<comment type="caution">
    <text evidence="2">The sequence shown here is derived from an EMBL/GenBank/DDBJ whole genome shotgun (WGS) entry which is preliminary data.</text>
</comment>
<dbReference type="PANTHER" id="PTHR14359">
    <property type="entry name" value="HOMO-OLIGOMERIC FLAVIN CONTAINING CYS DECARBOXYLASE FAMILY"/>
    <property type="match status" value="1"/>
</dbReference>
<dbReference type="RefSeq" id="WP_378193616.1">
    <property type="nucleotide sequence ID" value="NZ_JBHLZP010000003.1"/>
</dbReference>
<dbReference type="InterPro" id="IPR003382">
    <property type="entry name" value="Flavoprotein"/>
</dbReference>
<dbReference type="Gene3D" id="3.40.50.1950">
    <property type="entry name" value="Flavin prenyltransferase-like"/>
    <property type="match status" value="1"/>
</dbReference>
<dbReference type="Pfam" id="PF02441">
    <property type="entry name" value="Flavoprotein"/>
    <property type="match status" value="1"/>
</dbReference>
<proteinExistence type="predicted"/>
<feature type="domain" description="Flavoprotein" evidence="1">
    <location>
        <begin position="13"/>
        <end position="147"/>
    </location>
</feature>
<sequence length="210" mass="22347">MVTDQTAVPVGGKRILIGASGSAAVMMLPMYIGALRSALGGTYTVIMTHTASTFLPPHTVELVAERVVGGDSPADWAQDNHARLVAEHDILVVLPATAHMLSQAATGAAPNRLSAVILAANLPVLFFPVMNADMWNKAAVKRNIAQLREDGYHVNEPVWADRYDVGSGTVLHDPTLPPPPVVAQVVGENLRPFSADPVREADRERLHLGG</sequence>
<dbReference type="PANTHER" id="PTHR14359:SF6">
    <property type="entry name" value="PHOSPHOPANTOTHENOYLCYSTEINE DECARBOXYLASE"/>
    <property type="match status" value="1"/>
</dbReference>